<dbReference type="PRINTS" id="PR00171">
    <property type="entry name" value="SUGRTRNSPORT"/>
</dbReference>
<evidence type="ECO:0000256" key="7">
    <source>
        <dbReference type="ARBA" id="ARBA00023180"/>
    </source>
</evidence>
<feature type="transmembrane region" description="Helical" evidence="9">
    <location>
        <begin position="371"/>
        <end position="391"/>
    </location>
</feature>
<evidence type="ECO:0000313" key="13">
    <source>
        <dbReference type="Proteomes" id="UP000019118"/>
    </source>
</evidence>
<evidence type="ECO:0000313" key="12">
    <source>
        <dbReference type="EnsemblMetazoa" id="XP_019771810.1"/>
    </source>
</evidence>
<keyword evidence="3" id="KW-1003">Cell membrane</keyword>
<dbReference type="PROSITE" id="PS50850">
    <property type="entry name" value="MFS"/>
    <property type="match status" value="1"/>
</dbReference>
<keyword evidence="13" id="KW-1185">Reference proteome</keyword>
<dbReference type="OrthoDB" id="4540492at2759"/>
<protein>
    <recommendedName>
        <fullName evidence="10">Major facilitator superfamily (MFS) profile domain-containing protein</fullName>
    </recommendedName>
</protein>
<evidence type="ECO:0000256" key="5">
    <source>
        <dbReference type="ARBA" id="ARBA00022989"/>
    </source>
</evidence>
<evidence type="ECO:0000256" key="1">
    <source>
        <dbReference type="ARBA" id="ARBA00004651"/>
    </source>
</evidence>
<feature type="transmembrane region" description="Helical" evidence="9">
    <location>
        <begin position="299"/>
        <end position="324"/>
    </location>
</feature>
<feature type="transmembrane region" description="Helical" evidence="9">
    <location>
        <begin position="152"/>
        <end position="172"/>
    </location>
</feature>
<dbReference type="AlphaFoldDB" id="N6TVH4"/>
<keyword evidence="5 9" id="KW-1133">Transmembrane helix</keyword>
<feature type="transmembrane region" description="Helical" evidence="9">
    <location>
        <begin position="464"/>
        <end position="485"/>
    </location>
</feature>
<comment type="similarity">
    <text evidence="8">Belongs to the major facilitator superfamily. Sugar transporter (TC 2.A.1.1) family.</text>
</comment>
<dbReference type="HOGENOM" id="CLU_001265_30_11_1"/>
<dbReference type="PANTHER" id="PTHR23503">
    <property type="entry name" value="SOLUTE CARRIER FAMILY 2"/>
    <property type="match status" value="1"/>
</dbReference>
<feature type="transmembrane region" description="Helical" evidence="9">
    <location>
        <begin position="91"/>
        <end position="115"/>
    </location>
</feature>
<reference evidence="12" key="2">
    <citation type="submission" date="2024-08" db="UniProtKB">
        <authorList>
            <consortium name="EnsemblMetazoa"/>
        </authorList>
    </citation>
    <scope>IDENTIFICATION</scope>
</reference>
<evidence type="ECO:0000256" key="9">
    <source>
        <dbReference type="SAM" id="Phobius"/>
    </source>
</evidence>
<dbReference type="Proteomes" id="UP000019118">
    <property type="component" value="Unassembled WGS sequence"/>
</dbReference>
<keyword evidence="6 9" id="KW-0472">Membrane</keyword>
<dbReference type="FunFam" id="1.20.1250.20:FF:001511">
    <property type="entry name" value="Solute carrier family 2, facilitated glucose transporter member 5"/>
    <property type="match status" value="1"/>
</dbReference>
<feature type="transmembrane region" description="Helical" evidence="9">
    <location>
        <begin position="344"/>
        <end position="364"/>
    </location>
</feature>
<feature type="domain" description="Major facilitator superfamily (MFS) profile" evidence="10">
    <location>
        <begin position="43"/>
        <end position="489"/>
    </location>
</feature>
<comment type="subcellular location">
    <subcellularLocation>
        <location evidence="1">Cell membrane</location>
        <topology evidence="1">Multi-pass membrane protein</topology>
    </subcellularLocation>
</comment>
<dbReference type="InterPro" id="IPR045263">
    <property type="entry name" value="GLUT"/>
</dbReference>
<dbReference type="EMBL" id="KB741292">
    <property type="protein sequence ID" value="ENN70292.1"/>
    <property type="molecule type" value="Genomic_DNA"/>
</dbReference>
<dbReference type="InterPro" id="IPR003663">
    <property type="entry name" value="Sugar/inositol_transpt"/>
</dbReference>
<feature type="non-terminal residue" evidence="11">
    <location>
        <position position="1"/>
    </location>
</feature>
<dbReference type="PROSITE" id="PS00217">
    <property type="entry name" value="SUGAR_TRANSPORT_2"/>
    <property type="match status" value="1"/>
</dbReference>
<dbReference type="GO" id="GO:0005886">
    <property type="term" value="C:plasma membrane"/>
    <property type="evidence" value="ECO:0007669"/>
    <property type="project" value="UniProtKB-SubCell"/>
</dbReference>
<feature type="transmembrane region" description="Helical" evidence="9">
    <location>
        <begin position="122"/>
        <end position="140"/>
    </location>
</feature>
<dbReference type="SUPFAM" id="SSF103473">
    <property type="entry name" value="MFS general substrate transporter"/>
    <property type="match status" value="1"/>
</dbReference>
<feature type="transmembrane region" description="Helical" evidence="9">
    <location>
        <begin position="397"/>
        <end position="424"/>
    </location>
</feature>
<accession>N6TVH4</accession>
<dbReference type="EnsemblMetazoa" id="XM_019916251.1">
    <property type="protein sequence ID" value="XP_019771810.1"/>
    <property type="gene ID" value="LOC109545505"/>
</dbReference>
<dbReference type="GO" id="GO:1990539">
    <property type="term" value="P:fructose import across plasma membrane"/>
    <property type="evidence" value="ECO:0007669"/>
    <property type="project" value="UniProtKB-ARBA"/>
</dbReference>
<feature type="transmembrane region" description="Helical" evidence="9">
    <location>
        <begin position="184"/>
        <end position="207"/>
    </location>
</feature>
<dbReference type="InterPro" id="IPR020846">
    <property type="entry name" value="MFS_dom"/>
</dbReference>
<dbReference type="GO" id="GO:0005353">
    <property type="term" value="F:fructose transmembrane transporter activity"/>
    <property type="evidence" value="ECO:0007669"/>
    <property type="project" value="UniProtKB-ARBA"/>
</dbReference>
<keyword evidence="4 9" id="KW-0812">Transmembrane</keyword>
<feature type="transmembrane region" description="Helical" evidence="9">
    <location>
        <begin position="436"/>
        <end position="458"/>
    </location>
</feature>
<dbReference type="PANTHER" id="PTHR23503:SF127">
    <property type="entry name" value="FI08437P-RELATED"/>
    <property type="match status" value="1"/>
</dbReference>
<keyword evidence="7" id="KW-0325">Glycoprotein</keyword>
<feature type="transmembrane region" description="Helical" evidence="9">
    <location>
        <begin position="213"/>
        <end position="235"/>
    </location>
</feature>
<dbReference type="OMA" id="QLMGWLT"/>
<sequence>MVQRGESQVLFDGQPNRIKPHPSPYRDISVEQPGWTRLLVLAGIVTVLGSSSPVGYNIGVINTPGWVIKQFCNESLIARYNSTLTSSQLDIMWSSIVSIFLIGGTIGSLSGSLLADRIGRKGGLAVSSALGVISGLMFWISKSANSFELLFVGRTFGGLSAGLITTIMPMYLMELAPPKLKGAVGALCPFGITFGILIGQILSMYKILGNESSWPSCLGLSSILQAVCALVIPVLPESPKYLFVIKKQPSLAVKELKRIRNTNEESLSDEVEILRLEDQENIRQGDTWNIKKVLQTKTLLLPLLLVCALQAGQQLSGVNAVFYYSSVIFKRAGLSTSSSELATIGAGCCNIFMAMMSVQTMLWFKRRTILLISLVLSDLFLITLGISIGYIESFHWMPYLCIVGVLGYVLAYGLGLGPIPYFIGSELFEVGPRSSAMALGSMANWAGNFVVGLTFPIMEAHLGASSFVIFALVVIVLLCFVKIYLPETKGKDACQISRLVEQGLKSRPLAKVDRLNENGNMELKVLTEKTYL</sequence>
<evidence type="ECO:0000256" key="8">
    <source>
        <dbReference type="RuleBase" id="RU003346"/>
    </source>
</evidence>
<gene>
    <name evidence="12" type="primary">109545505</name>
    <name evidence="11" type="ORF">YQE_12804</name>
</gene>
<proteinExistence type="inferred from homology"/>
<keyword evidence="2 8" id="KW-0813">Transport</keyword>
<evidence type="ECO:0000313" key="11">
    <source>
        <dbReference type="EMBL" id="ENN70292.1"/>
    </source>
</evidence>
<evidence type="ECO:0000256" key="6">
    <source>
        <dbReference type="ARBA" id="ARBA00023136"/>
    </source>
</evidence>
<dbReference type="InterPro" id="IPR005829">
    <property type="entry name" value="Sugar_transporter_CS"/>
</dbReference>
<evidence type="ECO:0000259" key="10">
    <source>
        <dbReference type="PROSITE" id="PS50850"/>
    </source>
</evidence>
<evidence type="ECO:0000256" key="3">
    <source>
        <dbReference type="ARBA" id="ARBA00022475"/>
    </source>
</evidence>
<evidence type="ECO:0000256" key="4">
    <source>
        <dbReference type="ARBA" id="ARBA00022692"/>
    </source>
</evidence>
<dbReference type="PROSITE" id="PS00216">
    <property type="entry name" value="SUGAR_TRANSPORT_1"/>
    <property type="match status" value="1"/>
</dbReference>
<evidence type="ECO:0000256" key="2">
    <source>
        <dbReference type="ARBA" id="ARBA00022448"/>
    </source>
</evidence>
<dbReference type="Gene3D" id="1.20.1250.20">
    <property type="entry name" value="MFS general substrate transporter like domains"/>
    <property type="match status" value="1"/>
</dbReference>
<reference evidence="11 13" key="1">
    <citation type="journal article" date="2013" name="Genome Biol.">
        <title>Draft genome of the mountain pine beetle, Dendroctonus ponderosae Hopkins, a major forest pest.</title>
        <authorList>
            <person name="Keeling C.I."/>
            <person name="Yuen M.M."/>
            <person name="Liao N.Y."/>
            <person name="Docking T.R."/>
            <person name="Chan S.K."/>
            <person name="Taylor G.A."/>
            <person name="Palmquist D.L."/>
            <person name="Jackman S.D."/>
            <person name="Nguyen A."/>
            <person name="Li M."/>
            <person name="Henderson H."/>
            <person name="Janes J.K."/>
            <person name="Zhao Y."/>
            <person name="Pandoh P."/>
            <person name="Moore R."/>
            <person name="Sperling F.A."/>
            <person name="Huber D.P."/>
            <person name="Birol I."/>
            <person name="Jones S.J."/>
            <person name="Bohlmann J."/>
        </authorList>
    </citation>
    <scope>NUCLEOTIDE SEQUENCE</scope>
</reference>
<name>N6TVH4_DENPD</name>
<dbReference type="NCBIfam" id="TIGR00879">
    <property type="entry name" value="SP"/>
    <property type="match status" value="1"/>
</dbReference>
<dbReference type="InterPro" id="IPR005828">
    <property type="entry name" value="MFS_sugar_transport-like"/>
</dbReference>
<organism evidence="11">
    <name type="scientific">Dendroctonus ponderosae</name>
    <name type="common">Mountain pine beetle</name>
    <dbReference type="NCBI Taxonomy" id="77166"/>
    <lineage>
        <taxon>Eukaryota</taxon>
        <taxon>Metazoa</taxon>
        <taxon>Ecdysozoa</taxon>
        <taxon>Arthropoda</taxon>
        <taxon>Hexapoda</taxon>
        <taxon>Insecta</taxon>
        <taxon>Pterygota</taxon>
        <taxon>Neoptera</taxon>
        <taxon>Endopterygota</taxon>
        <taxon>Coleoptera</taxon>
        <taxon>Polyphaga</taxon>
        <taxon>Cucujiformia</taxon>
        <taxon>Curculionidae</taxon>
        <taxon>Scolytinae</taxon>
        <taxon>Dendroctonus</taxon>
    </lineage>
</organism>
<feature type="transmembrane region" description="Helical" evidence="9">
    <location>
        <begin position="38"/>
        <end position="56"/>
    </location>
</feature>
<dbReference type="InterPro" id="IPR036259">
    <property type="entry name" value="MFS_trans_sf"/>
</dbReference>
<dbReference type="KEGG" id="dpa:109545505"/>
<dbReference type="Pfam" id="PF00083">
    <property type="entry name" value="Sugar_tr"/>
    <property type="match status" value="1"/>
</dbReference>